<dbReference type="Pfam" id="PF01812">
    <property type="entry name" value="5-FTHF_cyc-lig"/>
    <property type="match status" value="1"/>
</dbReference>
<accession>A0ABN6FJM6</accession>
<keyword evidence="6" id="KW-1185">Reference proteome</keyword>
<keyword evidence="4" id="KW-0460">Magnesium</keyword>
<evidence type="ECO:0000313" key="6">
    <source>
        <dbReference type="Proteomes" id="UP001319861"/>
    </source>
</evidence>
<dbReference type="PANTHER" id="PTHR23407">
    <property type="entry name" value="ATPASE INHIBITOR/5-FORMYLTETRAHYDROFOLATE CYCLO-LIGASE"/>
    <property type="match status" value="1"/>
</dbReference>
<evidence type="ECO:0000256" key="3">
    <source>
        <dbReference type="ARBA" id="ARBA00022840"/>
    </source>
</evidence>
<dbReference type="EC" id="6.3.3.2" evidence="4"/>
<keyword evidence="4" id="KW-0479">Metal-binding</keyword>
<dbReference type="PANTHER" id="PTHR23407:SF1">
    <property type="entry name" value="5-FORMYLTETRAHYDROFOLATE CYCLO-LIGASE"/>
    <property type="match status" value="1"/>
</dbReference>
<dbReference type="Proteomes" id="UP001319861">
    <property type="component" value="Chromosome"/>
</dbReference>
<dbReference type="InterPro" id="IPR024185">
    <property type="entry name" value="FTHF_cligase-like_sf"/>
</dbReference>
<dbReference type="InterPro" id="IPR037171">
    <property type="entry name" value="NagB/RpiA_transferase-like"/>
</dbReference>
<dbReference type="EMBL" id="AP024525">
    <property type="protein sequence ID" value="BCT76978.1"/>
    <property type="molecule type" value="Genomic_DNA"/>
</dbReference>
<name>A0ABN6FJM6_SINCY</name>
<organism evidence="5 6">
    <name type="scientific">Sinomonas cyclohexanicum</name>
    <name type="common">Corynebacterium cyclohexanicum</name>
    <dbReference type="NCBI Taxonomy" id="322009"/>
    <lineage>
        <taxon>Bacteria</taxon>
        <taxon>Bacillati</taxon>
        <taxon>Actinomycetota</taxon>
        <taxon>Actinomycetes</taxon>
        <taxon>Micrococcales</taxon>
        <taxon>Micrococcaceae</taxon>
        <taxon>Sinomonas</taxon>
    </lineage>
</organism>
<dbReference type="SUPFAM" id="SSF100950">
    <property type="entry name" value="NagB/RpiA/CoA transferase-like"/>
    <property type="match status" value="1"/>
</dbReference>
<evidence type="ECO:0000256" key="1">
    <source>
        <dbReference type="ARBA" id="ARBA00010638"/>
    </source>
</evidence>
<comment type="cofactor">
    <cofactor evidence="4">
        <name>Mg(2+)</name>
        <dbReference type="ChEBI" id="CHEBI:18420"/>
    </cofactor>
</comment>
<evidence type="ECO:0000313" key="5">
    <source>
        <dbReference type="EMBL" id="BCT76978.1"/>
    </source>
</evidence>
<comment type="catalytic activity">
    <reaction evidence="4">
        <text>(6S)-5-formyl-5,6,7,8-tetrahydrofolate + ATP = (6R)-5,10-methenyltetrahydrofolate + ADP + phosphate</text>
        <dbReference type="Rhea" id="RHEA:10488"/>
        <dbReference type="ChEBI" id="CHEBI:30616"/>
        <dbReference type="ChEBI" id="CHEBI:43474"/>
        <dbReference type="ChEBI" id="CHEBI:57455"/>
        <dbReference type="ChEBI" id="CHEBI:57457"/>
        <dbReference type="ChEBI" id="CHEBI:456216"/>
        <dbReference type="EC" id="6.3.3.2"/>
    </reaction>
</comment>
<comment type="similarity">
    <text evidence="1 4">Belongs to the 5-formyltetrahydrofolate cyclo-ligase family.</text>
</comment>
<dbReference type="NCBIfam" id="TIGR02727">
    <property type="entry name" value="MTHFS_bact"/>
    <property type="match status" value="1"/>
</dbReference>
<gene>
    <name evidence="5" type="ORF">SCMU_28200</name>
</gene>
<reference evidence="5 6" key="1">
    <citation type="journal article" date="2021" name="J. Biosci. Bioeng.">
        <title>Identification and characterization of a chc gene cluster responsible for the aromatization pathway of cyclohexanecarboxylate degradation in Sinomonas cyclohexanicum ATCC 51369.</title>
        <authorList>
            <person name="Yamamoto T."/>
            <person name="Hasegawa Y."/>
            <person name="Lau P.C.K."/>
            <person name="Iwaki H."/>
        </authorList>
    </citation>
    <scope>NUCLEOTIDE SEQUENCE [LARGE SCALE GENOMIC DNA]</scope>
    <source>
        <strain evidence="5 6">ATCC 51369</strain>
    </source>
</reference>
<dbReference type="InterPro" id="IPR002698">
    <property type="entry name" value="FTHF_cligase"/>
</dbReference>
<keyword evidence="3 4" id="KW-0067">ATP-binding</keyword>
<keyword evidence="2 4" id="KW-0547">Nucleotide-binding</keyword>
<protein>
    <recommendedName>
        <fullName evidence="4">5-formyltetrahydrofolate cyclo-ligase</fullName>
        <ecNumber evidence="4">6.3.3.2</ecNumber>
    </recommendedName>
</protein>
<dbReference type="Gene3D" id="3.40.50.10420">
    <property type="entry name" value="NagB/RpiA/CoA transferase-like"/>
    <property type="match status" value="1"/>
</dbReference>
<dbReference type="PIRSF" id="PIRSF006806">
    <property type="entry name" value="FTHF_cligase"/>
    <property type="match status" value="1"/>
</dbReference>
<sequence>MDIAEQKSALRARIWSARRSLGAAQVDAAAPGIAEHGLAWARAALPQRAVLTAYLGVGAEPPTGPLIEALHAEGFRVLLPICLPERQLGWVEWHPGIEFARSRYAPVQEPVGPLIPGNEAIAGDGVRPALAGILLPATALDAQGRRVGQGGGYYDRFLARVDAAGARVPTAAVVYDGEVLAPGLVPADALDRLVEAAVTPGGLRPLGAVSPGAAGSPVGIEP</sequence>
<proteinExistence type="inferred from homology"/>
<dbReference type="RefSeq" id="WP_229229733.1">
    <property type="nucleotide sequence ID" value="NZ_AP024525.1"/>
</dbReference>
<evidence type="ECO:0000256" key="4">
    <source>
        <dbReference type="RuleBase" id="RU361279"/>
    </source>
</evidence>
<evidence type="ECO:0000256" key="2">
    <source>
        <dbReference type="ARBA" id="ARBA00022741"/>
    </source>
</evidence>